<name>A0A177D0A8_9PLEO</name>
<dbReference type="GeneID" id="28760850"/>
<dbReference type="Proteomes" id="UP000077069">
    <property type="component" value="Unassembled WGS sequence"/>
</dbReference>
<dbReference type="EMBL" id="KV441548">
    <property type="protein sequence ID" value="OAG12667.1"/>
    <property type="molecule type" value="Genomic_DNA"/>
</dbReference>
<protein>
    <submittedName>
        <fullName evidence="1">Uncharacterized protein</fullName>
    </submittedName>
</protein>
<evidence type="ECO:0000313" key="2">
    <source>
        <dbReference type="Proteomes" id="UP000077069"/>
    </source>
</evidence>
<dbReference type="OrthoDB" id="2823490at2759"/>
<dbReference type="STRING" id="1460663.A0A177D0A8"/>
<keyword evidence="2" id="KW-1185">Reference proteome</keyword>
<evidence type="ECO:0000313" key="1">
    <source>
        <dbReference type="EMBL" id="OAG12667.1"/>
    </source>
</evidence>
<dbReference type="AlphaFoldDB" id="A0A177D0A8"/>
<gene>
    <name evidence="1" type="ORF">CC84DRAFT_1159940</name>
</gene>
<proteinExistence type="predicted"/>
<accession>A0A177D0A8</accession>
<sequence>MNSGSRLLNIPRELRDKIVTLVLTHRHPSPQTTAEVEAQDRLSLKDVTDALGGSAYYLADPSSYIPNAVGLLRASKQLRSETKSALERLDLAHELEIKFVNEQYLAATWTLVPTPTKHCKRVHASFQSMGVWQKPALPSRFQGDPWIIGDGGPPSYVWIFYNTLVHFLTYGVNAPHAEATPGIVSVERLELDFINPEEMHLLPPEDDTMTLDVARCGFPSRSSRRPRITQGPELLRPEWLARALNSHMHHLFNMSYQFASYGRMFHGRIGTMIFKVNGNVIDSIDVGQLLAELKFYDSFGDVSRSKRVNMWIEWKQEAQKERKEHGLETVAFKDGWKEEARKDAAEYYRKNPSMWGDM</sequence>
<reference evidence="1 2" key="1">
    <citation type="submission" date="2016-05" db="EMBL/GenBank/DDBJ databases">
        <title>Comparative analysis of secretome profiles of manganese(II)-oxidizing ascomycete fungi.</title>
        <authorList>
            <consortium name="DOE Joint Genome Institute"/>
            <person name="Zeiner C.A."/>
            <person name="Purvine S.O."/>
            <person name="Zink E.M."/>
            <person name="Wu S."/>
            <person name="Pasa-Tolic L."/>
            <person name="Chaput D.L."/>
            <person name="Haridas S."/>
            <person name="Grigoriev I.V."/>
            <person name="Santelli C.M."/>
            <person name="Hansel C.M."/>
        </authorList>
    </citation>
    <scope>NUCLEOTIDE SEQUENCE [LARGE SCALE GENOMIC DNA]</scope>
    <source>
        <strain evidence="1 2">AP3s5-JAC2a</strain>
    </source>
</reference>
<dbReference type="InParanoid" id="A0A177D0A8"/>
<organism evidence="1 2">
    <name type="scientific">Paraphaeosphaeria sporulosa</name>
    <dbReference type="NCBI Taxonomy" id="1460663"/>
    <lineage>
        <taxon>Eukaryota</taxon>
        <taxon>Fungi</taxon>
        <taxon>Dikarya</taxon>
        <taxon>Ascomycota</taxon>
        <taxon>Pezizomycotina</taxon>
        <taxon>Dothideomycetes</taxon>
        <taxon>Pleosporomycetidae</taxon>
        <taxon>Pleosporales</taxon>
        <taxon>Massarineae</taxon>
        <taxon>Didymosphaeriaceae</taxon>
        <taxon>Paraphaeosphaeria</taxon>
    </lineage>
</organism>
<dbReference type="RefSeq" id="XP_018043032.1">
    <property type="nucleotide sequence ID" value="XM_018177364.1"/>
</dbReference>